<dbReference type="InterPro" id="IPR015068">
    <property type="entry name" value="DUF1877"/>
</dbReference>
<dbReference type="SUPFAM" id="SSF111069">
    <property type="entry name" value="Hypothetical protein yfbM"/>
    <property type="match status" value="1"/>
</dbReference>
<name>D7C2I3_STRBB</name>
<dbReference type="eggNOG" id="ENOG5032ZS5">
    <property type="taxonomic scope" value="Bacteria"/>
</dbReference>
<dbReference type="Proteomes" id="UP000000377">
    <property type="component" value="Chromosome"/>
</dbReference>
<dbReference type="HOGENOM" id="CLU_110577_0_1_11"/>
<evidence type="ECO:0000313" key="1">
    <source>
        <dbReference type="EMBL" id="ADI03837.1"/>
    </source>
</evidence>
<dbReference type="AlphaFoldDB" id="D7C2I3"/>
<dbReference type="Gene3D" id="3.40.1760.10">
    <property type="entry name" value="YfbM-like super family"/>
    <property type="match status" value="1"/>
</dbReference>
<proteinExistence type="predicted"/>
<dbReference type="STRING" id="749414.SBI_00716"/>
<organism evidence="1 2">
    <name type="scientific">Streptomyces bingchenggensis (strain BCW-1)</name>
    <dbReference type="NCBI Taxonomy" id="749414"/>
    <lineage>
        <taxon>Bacteria</taxon>
        <taxon>Bacillati</taxon>
        <taxon>Actinomycetota</taxon>
        <taxon>Actinomycetes</taxon>
        <taxon>Kitasatosporales</taxon>
        <taxon>Streptomycetaceae</taxon>
        <taxon>Streptomyces</taxon>
    </lineage>
</organism>
<protein>
    <recommendedName>
        <fullName evidence="3">DUF1877 domain-containing protein</fullName>
    </recommendedName>
</protein>
<evidence type="ECO:0000313" key="2">
    <source>
        <dbReference type="Proteomes" id="UP000000377"/>
    </source>
</evidence>
<accession>D7C2I3</accession>
<gene>
    <name evidence="1" type="ordered locus">SBI_00716</name>
</gene>
<evidence type="ECO:0008006" key="3">
    <source>
        <dbReference type="Google" id="ProtNLM"/>
    </source>
</evidence>
<reference evidence="1 2" key="1">
    <citation type="journal article" date="2010" name="J. Bacteriol.">
        <title>Genome sequence of the milbemycin-producing bacterium Streptomyces bingchenggensis.</title>
        <authorList>
            <person name="Wang X.J."/>
            <person name="Yan Y.J."/>
            <person name="Zhang B."/>
            <person name="An J."/>
            <person name="Wang J.J."/>
            <person name="Tian J."/>
            <person name="Jiang L."/>
            <person name="Chen Y.H."/>
            <person name="Huang S.X."/>
            <person name="Yin M."/>
            <person name="Zhang J."/>
            <person name="Gao A.L."/>
            <person name="Liu C.X."/>
            <person name="Zhu Z.X."/>
            <person name="Xiang W.S."/>
        </authorList>
    </citation>
    <scope>NUCLEOTIDE SEQUENCE [LARGE SCALE GENOMIC DNA]</scope>
    <source>
        <strain evidence="1 2">BCW-1</strain>
    </source>
</reference>
<sequence>MGRAVSAHPYHPAMSMIGEYARLTPAELERAVRDPDWAREFIGELMDTESDEGPATSPARCHDTDKAWHALDFLLSRLAFPVDVVFGEEAIAGADDWGYGPPRYLTPERVRVAAEAFAAMPPKALVSGVTPDDLVKADIYPVIIWVGDESLDYVTSHYQALVPFFQAAARDGHAVVIWLD</sequence>
<keyword evidence="2" id="KW-1185">Reference proteome</keyword>
<dbReference type="KEGG" id="sbh:SBI_00716"/>
<dbReference type="Pfam" id="PF08974">
    <property type="entry name" value="DUF1877"/>
    <property type="match status" value="1"/>
</dbReference>
<dbReference type="EMBL" id="CP002047">
    <property type="protein sequence ID" value="ADI03837.1"/>
    <property type="molecule type" value="Genomic_DNA"/>
</dbReference>
<dbReference type="InterPro" id="IPR035944">
    <property type="entry name" value="YfbM-like_sf"/>
</dbReference>
<dbReference type="PATRIC" id="fig|749414.3.peg.732"/>